<protein>
    <recommendedName>
        <fullName evidence="1">WYL domain-containing protein</fullName>
    </recommendedName>
</protein>
<dbReference type="InterPro" id="IPR051534">
    <property type="entry name" value="CBASS_pafABC_assoc_protein"/>
</dbReference>
<proteinExistence type="predicted"/>
<evidence type="ECO:0000313" key="3">
    <source>
        <dbReference type="Proteomes" id="UP001501821"/>
    </source>
</evidence>
<accession>A0ABP7I3G5</accession>
<dbReference type="InterPro" id="IPR026881">
    <property type="entry name" value="WYL_dom"/>
</dbReference>
<feature type="domain" description="WYL" evidence="1">
    <location>
        <begin position="157"/>
        <end position="225"/>
    </location>
</feature>
<organism evidence="2 3">
    <name type="scientific">Nocardioides panacisoli</name>
    <dbReference type="NCBI Taxonomy" id="627624"/>
    <lineage>
        <taxon>Bacteria</taxon>
        <taxon>Bacillati</taxon>
        <taxon>Actinomycetota</taxon>
        <taxon>Actinomycetes</taxon>
        <taxon>Propionibacteriales</taxon>
        <taxon>Nocardioidaceae</taxon>
        <taxon>Nocardioides</taxon>
    </lineage>
</organism>
<dbReference type="Pfam" id="PF13280">
    <property type="entry name" value="WYL"/>
    <property type="match status" value="1"/>
</dbReference>
<name>A0ABP7I3G5_9ACTN</name>
<comment type="caution">
    <text evidence="2">The sequence shown here is derived from an EMBL/GenBank/DDBJ whole genome shotgun (WGS) entry which is preliminary data.</text>
</comment>
<dbReference type="Proteomes" id="UP001501821">
    <property type="component" value="Unassembled WGS sequence"/>
</dbReference>
<sequence>MVATPKYVARIARLPQVMERLIGHPEGLPLATLAADLGVPVDELREDLMAFYAADVGSEWLMGLTRVDVLEFVGAEGDEADPNEATVVRLASDRPATDLGVEYVDASELALVFTAARGLLDIEPDNEELAGAVEVLTETMGVPLDGGDEPARAWNHTLRPLQDAVAARRRVRIGYSRAWRQGVGERVIEPYRLVQTRRGWEVDAGPPDEHGGLRTFLLSNLRSVEPLDETYDPPADLAARLDAQRATERVEVVLPHSGRWAADMYAESVEVLEADDESVKLALELLPPLEQRVGMLLLAAGPAALVVAPAELDNAGAVLAEELLLHHDVGAEPV</sequence>
<dbReference type="PROSITE" id="PS52050">
    <property type="entry name" value="WYL"/>
    <property type="match status" value="1"/>
</dbReference>
<keyword evidence="3" id="KW-1185">Reference proteome</keyword>
<evidence type="ECO:0000259" key="1">
    <source>
        <dbReference type="Pfam" id="PF13280"/>
    </source>
</evidence>
<dbReference type="RefSeq" id="WP_344772951.1">
    <property type="nucleotide sequence ID" value="NZ_BAABAH010000002.1"/>
</dbReference>
<reference evidence="3" key="1">
    <citation type="journal article" date="2019" name="Int. J. Syst. Evol. Microbiol.">
        <title>The Global Catalogue of Microorganisms (GCM) 10K type strain sequencing project: providing services to taxonomists for standard genome sequencing and annotation.</title>
        <authorList>
            <consortium name="The Broad Institute Genomics Platform"/>
            <consortium name="The Broad Institute Genome Sequencing Center for Infectious Disease"/>
            <person name="Wu L."/>
            <person name="Ma J."/>
        </authorList>
    </citation>
    <scope>NUCLEOTIDE SEQUENCE [LARGE SCALE GENOMIC DNA]</scope>
    <source>
        <strain evidence="3">JCM 16953</strain>
    </source>
</reference>
<gene>
    <name evidence="2" type="ORF">GCM10022242_10190</name>
</gene>
<dbReference type="PANTHER" id="PTHR34580">
    <property type="match status" value="1"/>
</dbReference>
<evidence type="ECO:0000313" key="2">
    <source>
        <dbReference type="EMBL" id="GAA3809389.1"/>
    </source>
</evidence>
<dbReference type="PANTHER" id="PTHR34580:SF1">
    <property type="entry name" value="PROTEIN PAFC"/>
    <property type="match status" value="1"/>
</dbReference>
<dbReference type="EMBL" id="BAABAH010000002">
    <property type="protein sequence ID" value="GAA3809389.1"/>
    <property type="molecule type" value="Genomic_DNA"/>
</dbReference>